<dbReference type="GO" id="GO:0005634">
    <property type="term" value="C:nucleus"/>
    <property type="evidence" value="ECO:0007669"/>
    <property type="project" value="TreeGrafter"/>
</dbReference>
<dbReference type="PANTHER" id="PTHR12436">
    <property type="entry name" value="80 KDA MCM3-ASSOCIATED PROTEIN"/>
    <property type="match status" value="1"/>
</dbReference>
<sequence length="400" mass="46829">MEKVLKKIIGDATKSGELHLKDWTIFPIPNVGQYPERNESKKKKKNKNKAKNQIENVENKTNSMQDMLKKRKNFSDNSFNLTFSVKQNEEEQRKAERAKRFQKDEQERLDEMRIRNSRIAPVKEQMNEVIDWDIYTIVGTSQDLEKKYLRLTSAPDPSTVRPLAVLKKSLAFLKKKWREECDYGYICDQFKSLRQDLTVQRIKNEFTVQVYEIHARIALEKGDLGEYNQCQTQLKQLYNIHSIKGNDMEFLAYRLLYLLHTKNRREINALVAELKPVQKENLAVSHALKVKSAISISDYYSLSQLYNEAPNMGVYLMDHFMPRERFKAMVSICKAYRPNIDVSYICKVLAFESTSECLKFLQELDLILVENYKLLDTKSSLPSLMSKFSEFSIVDIKGQI</sequence>
<evidence type="ECO:0000256" key="1">
    <source>
        <dbReference type="SAM" id="MobiDB-lite"/>
    </source>
</evidence>
<gene>
    <name evidence="3" type="ORF">O9G_000246</name>
</gene>
<dbReference type="AlphaFoldDB" id="A0A075AP28"/>
<evidence type="ECO:0000313" key="3">
    <source>
        <dbReference type="EMBL" id="EPZ31767.1"/>
    </source>
</evidence>
<dbReference type="PANTHER" id="PTHR12436:SF4">
    <property type="entry name" value="LEUKOCYTE RECEPTOR CLUSTER MEMBER 8"/>
    <property type="match status" value="1"/>
</dbReference>
<dbReference type="Gene3D" id="1.25.40.990">
    <property type="match status" value="1"/>
</dbReference>
<keyword evidence="4" id="KW-1185">Reference proteome</keyword>
<dbReference type="EMBL" id="KE561209">
    <property type="protein sequence ID" value="EPZ31767.1"/>
    <property type="molecule type" value="Genomic_DNA"/>
</dbReference>
<dbReference type="InterPro" id="IPR000717">
    <property type="entry name" value="PCI_dom"/>
</dbReference>
<dbReference type="OMA" id="RETMNFK"/>
<dbReference type="OrthoDB" id="199574at2759"/>
<feature type="region of interest" description="Disordered" evidence="1">
    <location>
        <begin position="30"/>
        <end position="57"/>
    </location>
</feature>
<organism evidence="3 4">
    <name type="scientific">Rozella allomycis (strain CSF55)</name>
    <dbReference type="NCBI Taxonomy" id="988480"/>
    <lineage>
        <taxon>Eukaryota</taxon>
        <taxon>Fungi</taxon>
        <taxon>Fungi incertae sedis</taxon>
        <taxon>Cryptomycota</taxon>
        <taxon>Cryptomycota incertae sedis</taxon>
        <taxon>Rozella</taxon>
    </lineage>
</organism>
<proteinExistence type="predicted"/>
<dbReference type="Proteomes" id="UP000030755">
    <property type="component" value="Unassembled WGS sequence"/>
</dbReference>
<reference evidence="3 4" key="1">
    <citation type="journal article" date="2013" name="Curr. Biol.">
        <title>Shared signatures of parasitism and phylogenomics unite Cryptomycota and microsporidia.</title>
        <authorList>
            <person name="James T.Y."/>
            <person name="Pelin A."/>
            <person name="Bonen L."/>
            <person name="Ahrendt S."/>
            <person name="Sain D."/>
            <person name="Corradi N."/>
            <person name="Stajich J.E."/>
        </authorList>
    </citation>
    <scope>NUCLEOTIDE SEQUENCE [LARGE SCALE GENOMIC DNA]</scope>
    <source>
        <strain evidence="3 4">CSF55</strain>
    </source>
</reference>
<evidence type="ECO:0000259" key="2">
    <source>
        <dbReference type="PROSITE" id="PS50250"/>
    </source>
</evidence>
<accession>A0A075AP28</accession>
<dbReference type="PROSITE" id="PS50250">
    <property type="entry name" value="PCI"/>
    <property type="match status" value="1"/>
</dbReference>
<feature type="domain" description="PCI" evidence="2">
    <location>
        <begin position="223"/>
        <end position="388"/>
    </location>
</feature>
<dbReference type="Pfam" id="PF03399">
    <property type="entry name" value="SAC3_GANP"/>
    <property type="match status" value="1"/>
</dbReference>
<evidence type="ECO:0000313" key="4">
    <source>
        <dbReference type="Proteomes" id="UP000030755"/>
    </source>
</evidence>
<protein>
    <submittedName>
        <fullName evidence="3">SAC3/GANP/Nin1/mts3/eIF-3 p25 domain-containing protein</fullName>
    </submittedName>
</protein>
<dbReference type="InterPro" id="IPR045107">
    <property type="entry name" value="SAC3/GANP/THP3"/>
</dbReference>
<feature type="compositionally biased region" description="Basic residues" evidence="1">
    <location>
        <begin position="40"/>
        <end position="50"/>
    </location>
</feature>
<dbReference type="STRING" id="988480.A0A075AP28"/>
<name>A0A075AP28_ROZAC</name>
<dbReference type="HOGENOM" id="CLU_015513_0_0_1"/>
<dbReference type="InterPro" id="IPR005062">
    <property type="entry name" value="SAC3/GANP/THP3_conserved"/>
</dbReference>